<evidence type="ECO:0000313" key="2">
    <source>
        <dbReference type="EnsemblMetazoa" id="G3614.1:cds"/>
    </source>
</evidence>
<reference evidence="2" key="1">
    <citation type="submission" date="2022-08" db="UniProtKB">
        <authorList>
            <consortium name="EnsemblMetazoa"/>
        </authorList>
    </citation>
    <scope>IDENTIFICATION</scope>
    <source>
        <strain evidence="2">05x7-T-G4-1.051#20</strain>
    </source>
</reference>
<dbReference type="Proteomes" id="UP000005408">
    <property type="component" value="Unassembled WGS sequence"/>
</dbReference>
<evidence type="ECO:0000256" key="1">
    <source>
        <dbReference type="SAM" id="MobiDB-lite"/>
    </source>
</evidence>
<keyword evidence="3" id="KW-1185">Reference proteome</keyword>
<dbReference type="EnsemblMetazoa" id="G3614.1">
    <property type="protein sequence ID" value="G3614.1:cds"/>
    <property type="gene ID" value="G3614"/>
</dbReference>
<accession>A0A8W8MRD9</accession>
<protein>
    <recommendedName>
        <fullName evidence="4">Myb/SANT-like DNA-binding domain-containing protein 4</fullName>
    </recommendedName>
</protein>
<organism evidence="2 3">
    <name type="scientific">Magallana gigas</name>
    <name type="common">Pacific oyster</name>
    <name type="synonym">Crassostrea gigas</name>
    <dbReference type="NCBI Taxonomy" id="29159"/>
    <lineage>
        <taxon>Eukaryota</taxon>
        <taxon>Metazoa</taxon>
        <taxon>Spiralia</taxon>
        <taxon>Lophotrochozoa</taxon>
        <taxon>Mollusca</taxon>
        <taxon>Bivalvia</taxon>
        <taxon>Autobranchia</taxon>
        <taxon>Pteriomorphia</taxon>
        <taxon>Ostreida</taxon>
        <taxon>Ostreoidea</taxon>
        <taxon>Ostreidae</taxon>
        <taxon>Magallana</taxon>
    </lineage>
</organism>
<evidence type="ECO:0008006" key="4">
    <source>
        <dbReference type="Google" id="ProtNLM"/>
    </source>
</evidence>
<name>A0A8W8MRD9_MAGGI</name>
<sequence length="149" mass="16672">MAPPSELTPLQEKVSGILGNTPIDGIEGGLETCGNTSSSSMSSALSSCRDADYTDHPEMAETSSPLAVETPSRPMKRLRLTGKEGYEESLLKIEGQKLEVQRERLRIETERLDVERQRLAIEQQRLLIEQQRHTVYLAQRGVTFEVTEN</sequence>
<dbReference type="AlphaFoldDB" id="A0A8W8MRD9"/>
<feature type="compositionally biased region" description="Basic and acidic residues" evidence="1">
    <location>
        <begin position="49"/>
        <end position="59"/>
    </location>
</feature>
<evidence type="ECO:0000313" key="3">
    <source>
        <dbReference type="Proteomes" id="UP000005408"/>
    </source>
</evidence>
<feature type="region of interest" description="Disordered" evidence="1">
    <location>
        <begin position="1"/>
        <end position="74"/>
    </location>
</feature>
<proteinExistence type="predicted"/>
<feature type="compositionally biased region" description="Low complexity" evidence="1">
    <location>
        <begin position="37"/>
        <end position="47"/>
    </location>
</feature>